<dbReference type="RefSeq" id="YP_009293958.1">
    <property type="nucleotide sequence ID" value="NC_031145.1"/>
</dbReference>
<dbReference type="InterPro" id="IPR000594">
    <property type="entry name" value="ThiF_NAD_FAD-bd"/>
</dbReference>
<dbReference type="Pfam" id="PF00899">
    <property type="entry name" value="ThiF"/>
    <property type="match status" value="1"/>
</dbReference>
<dbReference type="GO" id="GO:0004792">
    <property type="term" value="F:thiosulfate-cyanide sulfurtransferase activity"/>
    <property type="evidence" value="ECO:0007669"/>
    <property type="project" value="TreeGrafter"/>
</dbReference>
<dbReference type="Gene3D" id="3.40.250.10">
    <property type="entry name" value="Rhodanese-like domain"/>
    <property type="match status" value="1"/>
</dbReference>
<protein>
    <recommendedName>
        <fullName evidence="4">Probable molybdopterin-synthase adenylyltransferase</fullName>
    </recommendedName>
</protein>
<feature type="domain" description="Rhodanese" evidence="5">
    <location>
        <begin position="285"/>
        <end position="370"/>
    </location>
</feature>
<proteinExistence type="predicted"/>
<dbReference type="PANTHER" id="PTHR10953:SF102">
    <property type="entry name" value="ADENYLYLTRANSFERASE AND SULFURTRANSFERASE MOCS3"/>
    <property type="match status" value="1"/>
</dbReference>
<evidence type="ECO:0000256" key="3">
    <source>
        <dbReference type="ARBA" id="ARBA00022840"/>
    </source>
</evidence>
<evidence type="ECO:0000256" key="4">
    <source>
        <dbReference type="ARBA" id="ARBA00072792"/>
    </source>
</evidence>
<dbReference type="InterPro" id="IPR036873">
    <property type="entry name" value="Rhodanese-like_dom_sf"/>
</dbReference>
<evidence type="ECO:0000256" key="2">
    <source>
        <dbReference type="ARBA" id="ARBA00022741"/>
    </source>
</evidence>
<dbReference type="GO" id="GO:0008641">
    <property type="term" value="F:ubiquitin-like modifier activating enzyme activity"/>
    <property type="evidence" value="ECO:0007669"/>
    <property type="project" value="InterPro"/>
</dbReference>
<reference evidence="6" key="1">
    <citation type="journal article" date="2016" name="BMC Biol.">
        <title>Parallel evolution of highly conserved plastid genome architecture in red seaweeds and seed plants.</title>
        <authorList>
            <person name="Lee J."/>
            <person name="Cho C.H."/>
            <person name="Park S.I."/>
            <person name="Choi J.W."/>
            <person name="Song H.S."/>
            <person name="West J.A."/>
            <person name="Bhattacharya D."/>
            <person name="Yoon H.S."/>
        </authorList>
    </citation>
    <scope>NUCLEOTIDE SEQUENCE</scope>
</reference>
<dbReference type="FunFam" id="3.40.50.720:FF:000033">
    <property type="entry name" value="Adenylyltransferase and sulfurtransferase MOCS3"/>
    <property type="match status" value="1"/>
</dbReference>
<gene>
    <name evidence="6" type="primary">moeB</name>
    <name evidence="6" type="ORF">Ahnf_161</name>
</gene>
<dbReference type="GO" id="GO:0005829">
    <property type="term" value="C:cytosol"/>
    <property type="evidence" value="ECO:0007669"/>
    <property type="project" value="TreeGrafter"/>
</dbReference>
<evidence type="ECO:0000256" key="1">
    <source>
        <dbReference type="ARBA" id="ARBA00022679"/>
    </source>
</evidence>
<dbReference type="SMART" id="SM00450">
    <property type="entry name" value="RHOD"/>
    <property type="match status" value="1"/>
</dbReference>
<dbReference type="PANTHER" id="PTHR10953">
    <property type="entry name" value="UBIQUITIN-ACTIVATING ENZYME E1"/>
    <property type="match status" value="1"/>
</dbReference>
<keyword evidence="2" id="KW-0547">Nucleotide-binding</keyword>
<keyword evidence="1" id="KW-0808">Transferase</keyword>
<dbReference type="InterPro" id="IPR001763">
    <property type="entry name" value="Rhodanese-like_dom"/>
</dbReference>
<dbReference type="InterPro" id="IPR035985">
    <property type="entry name" value="Ubiquitin-activating_enz"/>
</dbReference>
<dbReference type="Pfam" id="PF00581">
    <property type="entry name" value="Rhodanese"/>
    <property type="match status" value="1"/>
</dbReference>
<accession>A0A1C9CB97</accession>
<dbReference type="SUPFAM" id="SSF69572">
    <property type="entry name" value="Activating enzymes of the ubiquitin-like proteins"/>
    <property type="match status" value="1"/>
</dbReference>
<evidence type="ECO:0000313" key="6">
    <source>
        <dbReference type="EMBL" id="AOM65646.1"/>
    </source>
</evidence>
<keyword evidence="3" id="KW-0067">ATP-binding</keyword>
<dbReference type="PROSITE" id="PS50206">
    <property type="entry name" value="RHODANESE_3"/>
    <property type="match status" value="1"/>
</dbReference>
<evidence type="ECO:0000259" key="5">
    <source>
        <dbReference type="PROSITE" id="PS50206"/>
    </source>
</evidence>
<organism evidence="6">
    <name type="scientific">Ahnfeltia plicata</name>
    <dbReference type="NCBI Taxonomy" id="28023"/>
    <lineage>
        <taxon>Eukaryota</taxon>
        <taxon>Rhodophyta</taxon>
        <taxon>Florideophyceae</taxon>
        <taxon>Ahnfeltiophycidae</taxon>
        <taxon>Ahnfeltiales</taxon>
        <taxon>Ahnfeltiaceae</taxon>
        <taxon>Ahnfeltia</taxon>
    </lineage>
</organism>
<dbReference type="InterPro" id="IPR045886">
    <property type="entry name" value="ThiF/MoeB/HesA"/>
</dbReference>
<dbReference type="Gene3D" id="3.40.50.720">
    <property type="entry name" value="NAD(P)-binding Rossmann-like Domain"/>
    <property type="match status" value="1"/>
</dbReference>
<dbReference type="GeneID" id="29069900"/>
<dbReference type="GO" id="GO:0016779">
    <property type="term" value="F:nucleotidyltransferase activity"/>
    <property type="evidence" value="ECO:0007669"/>
    <property type="project" value="TreeGrafter"/>
</dbReference>
<dbReference type="EMBL" id="KX284715">
    <property type="protein sequence ID" value="AOM65646.1"/>
    <property type="molecule type" value="Genomic_DNA"/>
</dbReference>
<dbReference type="GO" id="GO:0008146">
    <property type="term" value="F:sulfotransferase activity"/>
    <property type="evidence" value="ECO:0007669"/>
    <property type="project" value="TreeGrafter"/>
</dbReference>
<keyword evidence="6" id="KW-0934">Plastid</keyword>
<dbReference type="CDD" id="cd00757">
    <property type="entry name" value="ThiF_MoeB_HesA_family"/>
    <property type="match status" value="1"/>
</dbReference>
<dbReference type="AlphaFoldDB" id="A0A1C9CB97"/>
<dbReference type="CDD" id="cd00158">
    <property type="entry name" value="RHOD"/>
    <property type="match status" value="1"/>
</dbReference>
<dbReference type="GO" id="GO:0005524">
    <property type="term" value="F:ATP binding"/>
    <property type="evidence" value="ECO:0007669"/>
    <property type="project" value="UniProtKB-KW"/>
</dbReference>
<name>A0A1C9CB97_9FLOR</name>
<geneLocation type="plastid" evidence="6"/>
<sequence length="373" mass="42322">MLNPKINLVNLSRSEYKIYARHLTLENIGVSGQKRIKEAKILCVGAGGLASSALIYLAACGIGHICIIDNDIVDISNLQRQILYKKSDVGVSKVSATRMRIQEVNPLCKLETLAYRLTENNAINIINRYDIVIDGSDNFETRYIISKICFELHKIHIYGAIQNFEGQVSVFNYKGGPNYYDLYPLSQAIKIQSCNIGVLGILPGTIGMIQATEAIKIITGIGNILNGYLLVYDALNMSFKKIKLRSYTDPAKYNNINKYFIQTENLELERNKIDSHELHEEMKKHYNETILIDVRQVSEFNLRHINKALNIPIRLLKTENQINNIKTNFNRKKIILYCSNDSRSLAASALLSKNGIMHQRLKGGFTAWTKFMI</sequence>